<keyword evidence="2" id="KW-1185">Reference proteome</keyword>
<gene>
    <name evidence="1" type="ORF">Vafri_12874</name>
</gene>
<accession>A0A8J4F5V6</accession>
<evidence type="ECO:0000313" key="2">
    <source>
        <dbReference type="Proteomes" id="UP000747399"/>
    </source>
</evidence>
<name>A0A8J4F5V6_9CHLO</name>
<protein>
    <submittedName>
        <fullName evidence="1">Uncharacterized protein</fullName>
    </submittedName>
</protein>
<dbReference type="EMBL" id="BNCO01000028">
    <property type="protein sequence ID" value="GIL57716.1"/>
    <property type="molecule type" value="Genomic_DNA"/>
</dbReference>
<dbReference type="Proteomes" id="UP000747399">
    <property type="component" value="Unassembled WGS sequence"/>
</dbReference>
<comment type="caution">
    <text evidence="1">The sequence shown here is derived from an EMBL/GenBank/DDBJ whole genome shotgun (WGS) entry which is preliminary data.</text>
</comment>
<organism evidence="1 2">
    <name type="scientific">Volvox africanus</name>
    <dbReference type="NCBI Taxonomy" id="51714"/>
    <lineage>
        <taxon>Eukaryota</taxon>
        <taxon>Viridiplantae</taxon>
        <taxon>Chlorophyta</taxon>
        <taxon>core chlorophytes</taxon>
        <taxon>Chlorophyceae</taxon>
        <taxon>CS clade</taxon>
        <taxon>Chlamydomonadales</taxon>
        <taxon>Volvocaceae</taxon>
        <taxon>Volvox</taxon>
    </lineage>
</organism>
<proteinExistence type="predicted"/>
<sequence>MNVGMERSNGNRNYRAGSAPSIAYHERNGQSPKPSTSDCHYATAASGMQGTCSGPTVPSPRKCATELRRLSLGTTVSLLPQGAKSPRSVPLAVVPPQLHATLVRGPVSRASDGTCFVRSKNTDPGSNVPTVKRMECLLMSPTRRTGKKVHMRHWDYGSDPVATVAIDQGTRKSPGQLFFMPKEATPCASPDAIDAAVAAVGALRMGTPVAVTCGQLMDASSISPPAYGTPDLGT</sequence>
<dbReference type="AlphaFoldDB" id="A0A8J4F5V6"/>
<reference evidence="1" key="1">
    <citation type="journal article" date="2021" name="Proc. Natl. Acad. Sci. U.S.A.">
        <title>Three genomes in the algal genus Volvox reveal the fate of a haploid sex-determining region after a transition to homothallism.</title>
        <authorList>
            <person name="Yamamoto K."/>
            <person name="Hamaji T."/>
            <person name="Kawai-Toyooka H."/>
            <person name="Matsuzaki R."/>
            <person name="Takahashi F."/>
            <person name="Nishimura Y."/>
            <person name="Kawachi M."/>
            <person name="Noguchi H."/>
            <person name="Minakuchi Y."/>
            <person name="Umen J.G."/>
            <person name="Toyoda A."/>
            <person name="Nozaki H."/>
        </authorList>
    </citation>
    <scope>NUCLEOTIDE SEQUENCE</scope>
    <source>
        <strain evidence="1">NIES-3780</strain>
    </source>
</reference>
<evidence type="ECO:0000313" key="1">
    <source>
        <dbReference type="EMBL" id="GIL57716.1"/>
    </source>
</evidence>